<dbReference type="PANTHER" id="PTHR12526:SF630">
    <property type="entry name" value="GLYCOSYLTRANSFERASE"/>
    <property type="match status" value="1"/>
</dbReference>
<proteinExistence type="predicted"/>
<dbReference type="Proteomes" id="UP000307244">
    <property type="component" value="Unassembled WGS sequence"/>
</dbReference>
<sequence>MHMLKLKIVHIIGNLGLGGAERFVIDLCNEIARNERYELSIISLCENQDKNSFVKDIAPNVNYLSFNKKKGFSLAVLLKLTNWLKMYRPHAVHSHLNSSEYLTLYRLFNNQTVFYHTIHNVAEVECTGYFLKHFRKLHYWMNRVIPVTISKNASRTYKEYYNLSNDVLIENGRPPLKITESYQDIFHQYKSTDKEFLLVHVGRISAEKNQLMLIRAVQAFNAKEDKKCRLLIIGEVHDEKLFRHLKIQADGDDLVEFLGGRSNVADYLSIADGFCLPSVFEGMPITIIESLSLGCIPICTPIGALTLMIEDGVTGFLSEDLSVRSYCDAIKRAVYSRDRKMIKQNAITEFQNKYHIEISAKRHLKTYISMLSHAERKEDASVLLLYPSKFKRNDKVY</sequence>
<dbReference type="InterPro" id="IPR001296">
    <property type="entry name" value="Glyco_trans_1"/>
</dbReference>
<dbReference type="PANTHER" id="PTHR12526">
    <property type="entry name" value="GLYCOSYLTRANSFERASE"/>
    <property type="match status" value="1"/>
</dbReference>
<reference evidence="3 4" key="1">
    <citation type="submission" date="2019-04" db="EMBL/GenBank/DDBJ databases">
        <title>Pedobacter sp. RP-3-15 sp. nov., isolated from Arctic soil.</title>
        <authorList>
            <person name="Dahal R.H."/>
            <person name="Kim D.-U."/>
        </authorList>
    </citation>
    <scope>NUCLEOTIDE SEQUENCE [LARGE SCALE GENOMIC DNA]</scope>
    <source>
        <strain evidence="3 4">RP-3-15</strain>
    </source>
</reference>
<protein>
    <submittedName>
        <fullName evidence="3">Glycosyltransferase family 4 protein</fullName>
    </submittedName>
</protein>
<name>A0A4U1CB21_9SPHI</name>
<feature type="domain" description="Glycosyltransferase subfamily 4-like N-terminal" evidence="2">
    <location>
        <begin position="18"/>
        <end position="145"/>
    </location>
</feature>
<dbReference type="CDD" id="cd03801">
    <property type="entry name" value="GT4_PimA-like"/>
    <property type="match status" value="1"/>
</dbReference>
<dbReference type="Pfam" id="PF13439">
    <property type="entry name" value="Glyco_transf_4"/>
    <property type="match status" value="1"/>
</dbReference>
<dbReference type="Gene3D" id="3.40.50.2000">
    <property type="entry name" value="Glycogen Phosphorylase B"/>
    <property type="match status" value="2"/>
</dbReference>
<dbReference type="GO" id="GO:0016757">
    <property type="term" value="F:glycosyltransferase activity"/>
    <property type="evidence" value="ECO:0007669"/>
    <property type="project" value="InterPro"/>
</dbReference>
<dbReference type="Pfam" id="PF00534">
    <property type="entry name" value="Glycos_transf_1"/>
    <property type="match status" value="1"/>
</dbReference>
<keyword evidence="3" id="KW-0808">Transferase</keyword>
<dbReference type="EMBL" id="SWBQ01000007">
    <property type="protein sequence ID" value="TKC03699.1"/>
    <property type="molecule type" value="Genomic_DNA"/>
</dbReference>
<gene>
    <name evidence="3" type="ORF">FA047_19240</name>
</gene>
<dbReference type="SUPFAM" id="SSF53756">
    <property type="entry name" value="UDP-Glycosyltransferase/glycogen phosphorylase"/>
    <property type="match status" value="1"/>
</dbReference>
<evidence type="ECO:0000313" key="4">
    <source>
        <dbReference type="Proteomes" id="UP000307244"/>
    </source>
</evidence>
<keyword evidence="4" id="KW-1185">Reference proteome</keyword>
<comment type="caution">
    <text evidence="3">The sequence shown here is derived from an EMBL/GenBank/DDBJ whole genome shotgun (WGS) entry which is preliminary data.</text>
</comment>
<dbReference type="InterPro" id="IPR028098">
    <property type="entry name" value="Glyco_trans_4-like_N"/>
</dbReference>
<organism evidence="3 4">
    <name type="scientific">Pedobacter frigoris</name>
    <dbReference type="NCBI Taxonomy" id="2571272"/>
    <lineage>
        <taxon>Bacteria</taxon>
        <taxon>Pseudomonadati</taxon>
        <taxon>Bacteroidota</taxon>
        <taxon>Sphingobacteriia</taxon>
        <taxon>Sphingobacteriales</taxon>
        <taxon>Sphingobacteriaceae</taxon>
        <taxon>Pedobacter</taxon>
    </lineage>
</organism>
<dbReference type="AlphaFoldDB" id="A0A4U1CB21"/>
<dbReference type="OrthoDB" id="7560678at2"/>
<evidence type="ECO:0000259" key="2">
    <source>
        <dbReference type="Pfam" id="PF13439"/>
    </source>
</evidence>
<accession>A0A4U1CB21</accession>
<evidence type="ECO:0000313" key="3">
    <source>
        <dbReference type="EMBL" id="TKC03699.1"/>
    </source>
</evidence>
<evidence type="ECO:0000259" key="1">
    <source>
        <dbReference type="Pfam" id="PF00534"/>
    </source>
</evidence>
<feature type="domain" description="Glycosyl transferase family 1" evidence="1">
    <location>
        <begin position="184"/>
        <end position="346"/>
    </location>
</feature>